<keyword evidence="4" id="KW-0460">Magnesium</keyword>
<dbReference type="Gene3D" id="1.10.600.10">
    <property type="entry name" value="Farnesyl Diphosphate Synthase"/>
    <property type="match status" value="1"/>
</dbReference>
<feature type="chain" id="PRO_5002248841" evidence="6">
    <location>
        <begin position="18"/>
        <end position="348"/>
    </location>
</feature>
<dbReference type="CDD" id="cd00685">
    <property type="entry name" value="Trans_IPPS_HT"/>
    <property type="match status" value="1"/>
</dbReference>
<dbReference type="InterPro" id="IPR008949">
    <property type="entry name" value="Isoprenoid_synthase_dom_sf"/>
</dbReference>
<dbReference type="InterPro" id="IPR000092">
    <property type="entry name" value="Polyprenyl_synt"/>
</dbReference>
<dbReference type="GO" id="GO:0046872">
    <property type="term" value="F:metal ion binding"/>
    <property type="evidence" value="ECO:0007669"/>
    <property type="project" value="UniProtKB-KW"/>
</dbReference>
<dbReference type="Gramene" id="KJB07791">
    <property type="protein sequence ID" value="KJB07791"/>
    <property type="gene ID" value="B456_001G118100"/>
</dbReference>
<keyword evidence="8" id="KW-1185">Reference proteome</keyword>
<dbReference type="Proteomes" id="UP000032304">
    <property type="component" value="Chromosome 1"/>
</dbReference>
<dbReference type="InterPro" id="IPR033749">
    <property type="entry name" value="Polyprenyl_synt_CS"/>
</dbReference>
<dbReference type="Pfam" id="PF00348">
    <property type="entry name" value="polyprenyl_synt"/>
    <property type="match status" value="1"/>
</dbReference>
<accession>A0A0D2PUF5</accession>
<keyword evidence="6" id="KW-0732">Signal</keyword>
<evidence type="ECO:0000256" key="1">
    <source>
        <dbReference type="ARBA" id="ARBA00001946"/>
    </source>
</evidence>
<dbReference type="PROSITE" id="PS00723">
    <property type="entry name" value="POLYPRENYL_SYNTHASE_1"/>
    <property type="match status" value="1"/>
</dbReference>
<dbReference type="GO" id="GO:1990234">
    <property type="term" value="C:transferase complex"/>
    <property type="evidence" value="ECO:0007669"/>
    <property type="project" value="TreeGrafter"/>
</dbReference>
<dbReference type="GO" id="GO:0006744">
    <property type="term" value="P:ubiquinone biosynthetic process"/>
    <property type="evidence" value="ECO:0007669"/>
    <property type="project" value="TreeGrafter"/>
</dbReference>
<dbReference type="GO" id="GO:0004659">
    <property type="term" value="F:prenyltransferase activity"/>
    <property type="evidence" value="ECO:0007669"/>
    <property type="project" value="InterPro"/>
</dbReference>
<name>A0A0D2PUF5_GOSRA</name>
<dbReference type="AlphaFoldDB" id="A0A0D2PUF5"/>
<sequence length="348" mass="38016">MARAALLHLLRYRTAAAAAAAEPLSAFRCLMTRSNSKTPAAGIKWAGFCRPFSSKAALNDVIGNDTDSSVAVMEPQERVDPFSLVANELSLIATRLRSMVAAEVPNLASAAEYFFKIGAEGKRFRPTVLLLMATALDVHIPELSPPGIGDTLPTDLRTRQQRIAEITEMIHVASLLHDDVLDDADTRRGVGSLNAVMGNKLAVLAGDFLLSRACLTLASLKNTEVVTLIATVVENLVTGETMQLTTASNKRFSMEYYMQKTYNKTASLMSNSCKSVALLAGHTTVIAMLAFEYGKNLVCKSHKYFLGQKGKKFLKVSNGNLFEIMLHVTTYVSWRTLWTVVTPINMYA</sequence>
<gene>
    <name evidence="7" type="ORF">B456_001G118100</name>
</gene>
<dbReference type="EMBL" id="CM001740">
    <property type="protein sequence ID" value="KJB07791.1"/>
    <property type="molecule type" value="Genomic_DNA"/>
</dbReference>
<protein>
    <submittedName>
        <fullName evidence="7">Uncharacterized protein</fullName>
    </submittedName>
</protein>
<evidence type="ECO:0000256" key="3">
    <source>
        <dbReference type="ARBA" id="ARBA00022723"/>
    </source>
</evidence>
<dbReference type="PANTHER" id="PTHR12001:SF74">
    <property type="entry name" value="SOLANESYL-DIPHOSPHATE SYNTHASE 1, MITOCHONDRIAL-LIKE ISOFORM X1"/>
    <property type="match status" value="1"/>
</dbReference>
<keyword evidence="3" id="KW-0479">Metal-binding</keyword>
<evidence type="ECO:0000256" key="4">
    <source>
        <dbReference type="ARBA" id="ARBA00022842"/>
    </source>
</evidence>
<evidence type="ECO:0000313" key="7">
    <source>
        <dbReference type="EMBL" id="KJB07791.1"/>
    </source>
</evidence>
<proteinExistence type="inferred from homology"/>
<dbReference type="SUPFAM" id="SSF48576">
    <property type="entry name" value="Terpenoid synthases"/>
    <property type="match status" value="1"/>
</dbReference>
<feature type="signal peptide" evidence="6">
    <location>
        <begin position="1"/>
        <end position="17"/>
    </location>
</feature>
<evidence type="ECO:0000256" key="5">
    <source>
        <dbReference type="RuleBase" id="RU004466"/>
    </source>
</evidence>
<keyword evidence="5" id="KW-0808">Transferase</keyword>
<comment type="cofactor">
    <cofactor evidence="1">
        <name>Mg(2+)</name>
        <dbReference type="ChEBI" id="CHEBI:18420"/>
    </cofactor>
</comment>
<dbReference type="GO" id="GO:0008299">
    <property type="term" value="P:isoprenoid biosynthetic process"/>
    <property type="evidence" value="ECO:0007669"/>
    <property type="project" value="InterPro"/>
</dbReference>
<reference evidence="7 8" key="1">
    <citation type="journal article" date="2012" name="Nature">
        <title>Repeated polyploidization of Gossypium genomes and the evolution of spinnable cotton fibres.</title>
        <authorList>
            <person name="Paterson A.H."/>
            <person name="Wendel J.F."/>
            <person name="Gundlach H."/>
            <person name="Guo H."/>
            <person name="Jenkins J."/>
            <person name="Jin D."/>
            <person name="Llewellyn D."/>
            <person name="Showmaker K.C."/>
            <person name="Shu S."/>
            <person name="Udall J."/>
            <person name="Yoo M.J."/>
            <person name="Byers R."/>
            <person name="Chen W."/>
            <person name="Doron-Faigenboim A."/>
            <person name="Duke M.V."/>
            <person name="Gong L."/>
            <person name="Grimwood J."/>
            <person name="Grover C."/>
            <person name="Grupp K."/>
            <person name="Hu G."/>
            <person name="Lee T.H."/>
            <person name="Li J."/>
            <person name="Lin L."/>
            <person name="Liu T."/>
            <person name="Marler B.S."/>
            <person name="Page J.T."/>
            <person name="Roberts A.W."/>
            <person name="Romanel E."/>
            <person name="Sanders W.S."/>
            <person name="Szadkowski E."/>
            <person name="Tan X."/>
            <person name="Tang H."/>
            <person name="Xu C."/>
            <person name="Wang J."/>
            <person name="Wang Z."/>
            <person name="Zhang D."/>
            <person name="Zhang L."/>
            <person name="Ashrafi H."/>
            <person name="Bedon F."/>
            <person name="Bowers J.E."/>
            <person name="Brubaker C.L."/>
            <person name="Chee P.W."/>
            <person name="Das S."/>
            <person name="Gingle A.R."/>
            <person name="Haigler C.H."/>
            <person name="Harker D."/>
            <person name="Hoffmann L.V."/>
            <person name="Hovav R."/>
            <person name="Jones D.C."/>
            <person name="Lemke C."/>
            <person name="Mansoor S."/>
            <person name="ur Rahman M."/>
            <person name="Rainville L.N."/>
            <person name="Rambani A."/>
            <person name="Reddy U.K."/>
            <person name="Rong J.K."/>
            <person name="Saranga Y."/>
            <person name="Scheffler B.E."/>
            <person name="Scheffler J.A."/>
            <person name="Stelly D.M."/>
            <person name="Triplett B.A."/>
            <person name="Van Deynze A."/>
            <person name="Vaslin M.F."/>
            <person name="Waghmare V.N."/>
            <person name="Walford S.A."/>
            <person name="Wright R.J."/>
            <person name="Zaki E.A."/>
            <person name="Zhang T."/>
            <person name="Dennis E.S."/>
            <person name="Mayer K.F."/>
            <person name="Peterson D.G."/>
            <person name="Rokhsar D.S."/>
            <person name="Wang X."/>
            <person name="Schmutz J."/>
        </authorList>
    </citation>
    <scope>NUCLEOTIDE SEQUENCE [LARGE SCALE GENOMIC DNA]</scope>
</reference>
<comment type="similarity">
    <text evidence="2 5">Belongs to the FPP/GGPP synthase family.</text>
</comment>
<dbReference type="PANTHER" id="PTHR12001">
    <property type="entry name" value="GERANYLGERANYL PYROPHOSPHATE SYNTHASE"/>
    <property type="match status" value="1"/>
</dbReference>
<evidence type="ECO:0000256" key="2">
    <source>
        <dbReference type="ARBA" id="ARBA00006706"/>
    </source>
</evidence>
<evidence type="ECO:0000313" key="8">
    <source>
        <dbReference type="Proteomes" id="UP000032304"/>
    </source>
</evidence>
<evidence type="ECO:0000256" key="6">
    <source>
        <dbReference type="SAM" id="SignalP"/>
    </source>
</evidence>
<organism evidence="7 8">
    <name type="scientific">Gossypium raimondii</name>
    <name type="common">Peruvian cotton</name>
    <name type="synonym">Gossypium klotzschianum subsp. raimondii</name>
    <dbReference type="NCBI Taxonomy" id="29730"/>
    <lineage>
        <taxon>Eukaryota</taxon>
        <taxon>Viridiplantae</taxon>
        <taxon>Streptophyta</taxon>
        <taxon>Embryophyta</taxon>
        <taxon>Tracheophyta</taxon>
        <taxon>Spermatophyta</taxon>
        <taxon>Magnoliopsida</taxon>
        <taxon>eudicotyledons</taxon>
        <taxon>Gunneridae</taxon>
        <taxon>Pentapetalae</taxon>
        <taxon>rosids</taxon>
        <taxon>malvids</taxon>
        <taxon>Malvales</taxon>
        <taxon>Malvaceae</taxon>
        <taxon>Malvoideae</taxon>
        <taxon>Gossypium</taxon>
    </lineage>
</organism>